<proteinExistence type="inferred from homology"/>
<dbReference type="EMBL" id="BFAA01000254">
    <property type="protein sequence ID" value="GCB70017.1"/>
    <property type="molecule type" value="Genomic_DNA"/>
</dbReference>
<organism evidence="6 7">
    <name type="scientific">Scyliorhinus torazame</name>
    <name type="common">Cloudy catshark</name>
    <name type="synonym">Catulus torazame</name>
    <dbReference type="NCBI Taxonomy" id="75743"/>
    <lineage>
        <taxon>Eukaryota</taxon>
        <taxon>Metazoa</taxon>
        <taxon>Chordata</taxon>
        <taxon>Craniata</taxon>
        <taxon>Vertebrata</taxon>
        <taxon>Chondrichthyes</taxon>
        <taxon>Elasmobranchii</taxon>
        <taxon>Galeomorphii</taxon>
        <taxon>Galeoidea</taxon>
        <taxon>Carcharhiniformes</taxon>
        <taxon>Scyliorhinidae</taxon>
        <taxon>Scyliorhinus</taxon>
    </lineage>
</organism>
<protein>
    <recommendedName>
        <fullName evidence="5">KIND domain-containing protein</fullName>
    </recommendedName>
</protein>
<evidence type="ECO:0000256" key="1">
    <source>
        <dbReference type="ARBA" id="ARBA00010948"/>
    </source>
</evidence>
<dbReference type="GO" id="GO:0005737">
    <property type="term" value="C:cytoplasm"/>
    <property type="evidence" value="ECO:0007669"/>
    <property type="project" value="TreeGrafter"/>
</dbReference>
<evidence type="ECO:0000313" key="6">
    <source>
        <dbReference type="EMBL" id="GCB70017.1"/>
    </source>
</evidence>
<evidence type="ECO:0000256" key="4">
    <source>
        <dbReference type="SAM" id="MobiDB-lite"/>
    </source>
</evidence>
<gene>
    <name evidence="6" type="ORF">scyTo_0001174</name>
</gene>
<dbReference type="GO" id="GO:0097352">
    <property type="term" value="P:autophagosome maturation"/>
    <property type="evidence" value="ECO:0007669"/>
    <property type="project" value="TreeGrafter"/>
</dbReference>
<keyword evidence="3" id="KW-0072">Autophagy</keyword>
<dbReference type="SMART" id="SM00750">
    <property type="entry name" value="KIND"/>
    <property type="match status" value="1"/>
</dbReference>
<dbReference type="Gene3D" id="1.10.510.10">
    <property type="entry name" value="Transferase(Phosphotransferase) domain 1"/>
    <property type="match status" value="1"/>
</dbReference>
<feature type="region of interest" description="Disordered" evidence="4">
    <location>
        <begin position="2677"/>
        <end position="2699"/>
    </location>
</feature>
<keyword evidence="7" id="KW-1185">Reference proteome</keyword>
<keyword evidence="2" id="KW-0677">Repeat</keyword>
<dbReference type="OMA" id="LYCYEAE"/>
<feature type="compositionally biased region" description="Basic residues" evidence="4">
    <location>
        <begin position="7"/>
        <end position="22"/>
    </location>
</feature>
<reference evidence="6 7" key="1">
    <citation type="journal article" date="2018" name="Nat. Ecol. Evol.">
        <title>Shark genomes provide insights into elasmobranch evolution and the origin of vertebrates.</title>
        <authorList>
            <person name="Hara Y"/>
            <person name="Yamaguchi K"/>
            <person name="Onimaru K"/>
            <person name="Kadota M"/>
            <person name="Koyanagi M"/>
            <person name="Keeley SD"/>
            <person name="Tatsumi K"/>
            <person name="Tanaka K"/>
            <person name="Motone F"/>
            <person name="Kageyama Y"/>
            <person name="Nozu R"/>
            <person name="Adachi N"/>
            <person name="Nishimura O"/>
            <person name="Nakagawa R"/>
            <person name="Tanegashima C"/>
            <person name="Kiyatake I"/>
            <person name="Matsumoto R"/>
            <person name="Murakumo K"/>
            <person name="Nishida K"/>
            <person name="Terakita A"/>
            <person name="Kuratani S"/>
            <person name="Sato K"/>
            <person name="Hyodo S Kuraku.S."/>
        </authorList>
    </citation>
    <scope>NUCLEOTIDE SEQUENCE [LARGE SCALE GENOMIC DNA]</scope>
</reference>
<dbReference type="PROSITE" id="PS51377">
    <property type="entry name" value="KIND"/>
    <property type="match status" value="1"/>
</dbReference>
<feature type="compositionally biased region" description="Basic and acidic residues" evidence="4">
    <location>
        <begin position="23"/>
        <end position="37"/>
    </location>
</feature>
<dbReference type="Pfam" id="PF26573">
    <property type="entry name" value="TPR_Epg5_2"/>
    <property type="match status" value="1"/>
</dbReference>
<feature type="domain" description="KIND" evidence="5">
    <location>
        <begin position="2344"/>
        <end position="2525"/>
    </location>
</feature>
<dbReference type="STRING" id="75743.A0A401PA14"/>
<feature type="compositionally biased region" description="Basic and acidic residues" evidence="4">
    <location>
        <begin position="62"/>
        <end position="73"/>
    </location>
</feature>
<dbReference type="PANTHER" id="PTHR31139:SF4">
    <property type="entry name" value="ECTOPIC P GRANULES PROTEIN 5 HOMOLOG"/>
    <property type="match status" value="1"/>
</dbReference>
<evidence type="ECO:0000259" key="5">
    <source>
        <dbReference type="PROSITE" id="PS51377"/>
    </source>
</evidence>
<dbReference type="Proteomes" id="UP000288216">
    <property type="component" value="Unassembled WGS sequence"/>
</dbReference>
<evidence type="ECO:0000256" key="2">
    <source>
        <dbReference type="ARBA" id="ARBA00022737"/>
    </source>
</evidence>
<accession>A0A401PA14</accession>
<dbReference type="InterPro" id="IPR059030">
    <property type="entry name" value="TPR_Epg5_mid"/>
</dbReference>
<dbReference type="InterPro" id="IPR051436">
    <property type="entry name" value="Autophagy-related_EPG5"/>
</dbReference>
<dbReference type="InterPro" id="IPR011019">
    <property type="entry name" value="KIND_dom"/>
</dbReference>
<evidence type="ECO:0000313" key="7">
    <source>
        <dbReference type="Proteomes" id="UP000288216"/>
    </source>
</evidence>
<dbReference type="OrthoDB" id="75419at2759"/>
<name>A0A401PA14_SCYTO</name>
<sequence>MAEAVRPRKSRQAAKAQDKKKKVTTEIKKKESSKPESDQELVSSVITKIGLSSSSFTTVDKSQNEETNLKPDEVGQSEDQQLLPDSLVAEMTVKSTQESKSCIEAVSIAIVESKIDSKQHVGLDNKDQQIHVDQTKKINSHQSQYNNTVPQKMPETPEANELSCSRKTDIGQNEENLNAGPAVCSAPAQMSLHSSSISSQKVTVDLKKKELTRKDRKNPAILILDDREKETVDMKLHNIIADLPVQLTIERLYPDLPLQFKESPGTAFTEQVSPCRTLYPAIPRGVAPFTKEELKMFALGSWLENVDTYTEEFLSVANQDKNDLFELLMNYGRCRKQLLLAEAELETMTCDYKSIKTRLWTFKEEQLTIQGVCADQAKVTAYHRFQIVEMDNLVLGELQRTLNIKADHLHQTLALHAYTSVLSRLQVESYIFRLLNSSSAFRAVAVLQRRDVQEVDCSHSDLQLLKESISVLFTFTRRTNEDSQFHSDVLLWLQKLVPVLHRVGSIVDHLFLLNHILRCPAGVSKWAAPFVKISVFDNPSGIFLFMQALALLLSPIKHRPEFLMNMKPSDKKSLPAKPEGKDIQNWTLVDEAGEEDEDPDTSWLLLSEDDLVTLLSQFPFDELFKQLLGITVKGEYKPENATCDQMMKIIGFASSLVDLLAVGLETFNRVRYRQFVKRIGQMIRRTVCYISDHWAQYVTFHKEHGIRMNHQFYSLEKLQVEFDELFLRAVLHVLKAKRLGIWLFMSEMPFETLSIHMIWKLFYILHCAESENIEGLCARLHFNECKDKLKDPEHKQMFEQCLSNITNSEGICLLTTFAHMTQPKQGNVDQEFVKTVALEIYEWKITSTEMDVIREWLLNYNLSTVENKLACIVLEGLNWGLDEQQSTLALDPCLHTEVALMVLEVYQKYLTDKPYSGFISESIKQVSYLANVVRLNQTPEALFNHWAWELVVRLKLHNNHSCNNQGWPPINNAFTAPEMNESPTLHPLSKAVRAGIPIGCYLALSITSIGHSIDKFCSEGIPLLGVLVQSKHLKAVVHVLDKILPLFYPFIMWLQLFLQTDSGVLQGVTQQVTQKVAQHLTGISYGENIKLLNSMIQTHVSESNKPGRVGAAAVLEFWILVLTSQQLWHKDKSVLFLMDSLCKGAFLHQQEDCLQKPLYQLHKTALGYHGDRGLLTSFMSWMLAGNITPSFIEGSATSTEKENTIVDFYFGFSLPVSGCIGKRYFHSTSHTNLLKEMKKRLVEIADFHHAASKAVKIQKNMDHTDNTSTLNGNTGICLPESMTSPKLHKELLRLFHVFAFWLEDMNLQKTDLYLPSLPVQYDTHRLAKVMQNQQDLWTEYVDNERIQHEFHETLNLWTQLHYEPFTTYRTSSFNHRFDSLFAKDRILSNLKTHDLPVPTVSLQYMKAPVPDIVETSLSDKKVAIKLIQQNLNILRQQAKIAAQWECQQIGLDSELLGTLPKLYSNREEQIIMKLECRGSSSNHVCQGAAKVSVKCKELYENNAIKQQLDALTKDIKQLQNYVARPPPQKIAEAAVHVENFITFFLVVLKLKAKRLYEEVVKVLHTDSGDVIFMLLTKFDLMLWMNSTKPIMSERTRLLEIIHMALTLCGFQPVEEVQMAFNIFCKHWMYVLQYQFPDHYSDFLRLLMQSSSEQRLNPDCWKVALKTLNCTSENEHEPRIARCTETQRSQKISLSFEQVLETIQWLSDFFFKLRLSKPDLRSFGLFSKWTPYMNEVKKLLMFLARSLIDAEVTKLAQGPPAGSKNVTGLQMVYSKLLGLFRPWLLVLNTEEASNNRSYPWLEIDTPVASGMVKLFTKSVDYLHQSFKGRLIPGQQGALWFHLMHYCETCTVPKMPEYILYTYQSEYSNLPWKELYPDQALMDEFFKVERGCPKSCFLFLGNLLCEVNWVSVLSDAWNPQPLLQTRKMVVSLLFMMVFLSKEDKLTSKPESPLHSLLGQSNAIPWHFVDVASYQNVISYFSSHYSPSVVILKNPSAELILKLLKVAAGFSETLGTHSDATHKCRAYVHQVVQCLITLDQNAQIVHAQLEHEMITLLDDIVIFNPPDVENQMRHMAIASLFMEVLMMLNNTSVTSAESLRVSLQSWIETKMCYNLSLPLLTATCQSLASVKHMAETTEGCIMAYFRDGACLDQYFGWGPILVSLQVPELTVEEFLKDCLDLGSYLTLYVYILQHLNMEQTLSNEMKMLVLLNKWIEQAFPSNTNDEAKLFLWWHKVLELTLIQLEQNDVTALEFLIRILNAFQMKQNHLAEEKLSAGILGAIGLGRKSPLSNRFRVVARSMSAFLLVQLPPENRIRIKPGTELHLSPKAQQDSIPKVIYSDMSNHFVTLAEILEARGGPIEDNEIWALLLQATEVLQENAVEGTPFSYIICPWSVLLSASGGLSFRSNVAGGDIYTFTAPEMLQGRGSSSQLGIEKMHVYSLGMTLYWAADYQLPETQPVQLGGRLNHLLLSMCEDLAHRRVSLETILNTCETHRQNSGLPPTSACLRKLVQLVLGSTVEGEGIEQEDNVANQPDRSSVIRERLHRKILPEISAVTRRINHHKGENRIPQTTEAGIDLWLSGRSLSYQAPSHSGPATKSFSRDYVPRNGSAMPPAAVPDANGNYSVSKPLMGISSYNQHLSRSREFLNGRAQEAALGNKEAPSSSEACITSALDAYGRVKEGQGRLQRPESAMPLEGKWNSR</sequence>
<comment type="caution">
    <text evidence="6">The sequence shown here is derived from an EMBL/GenBank/DDBJ whole genome shotgun (WGS) entry which is preliminary data.</text>
</comment>
<feature type="region of interest" description="Disordered" evidence="4">
    <location>
        <begin position="54"/>
        <end position="80"/>
    </location>
</feature>
<dbReference type="PANTHER" id="PTHR31139">
    <property type="entry name" value="ECTOPIC P GRANULES PROTEIN 5 HOMOLOG"/>
    <property type="match status" value="1"/>
</dbReference>
<dbReference type="InterPro" id="IPR058750">
    <property type="entry name" value="TPR_Epg5"/>
</dbReference>
<comment type="similarity">
    <text evidence="1">Belongs to the EPG5 family.</text>
</comment>
<dbReference type="Pfam" id="PF26103">
    <property type="entry name" value="TPR_Epg5"/>
    <property type="match status" value="1"/>
</dbReference>
<feature type="region of interest" description="Disordered" evidence="4">
    <location>
        <begin position="1"/>
        <end position="41"/>
    </location>
</feature>
<evidence type="ECO:0000256" key="3">
    <source>
        <dbReference type="ARBA" id="ARBA00023006"/>
    </source>
</evidence>